<sequence length="97" mass="10020">MLPLGTPTIASLCTSSAWEYLTRPGSPGASLPSFSPSSGFKPGTPTTIHLDSEQPCTSRSGAVVAKYSVSASDLTGRSCQGLRSQANTLLMSEQGNK</sequence>
<name>A0AAD7T3K0_9TELE</name>
<gene>
    <name evidence="2" type="ORF">AAFF_G00063630</name>
</gene>
<dbReference type="Proteomes" id="UP001221898">
    <property type="component" value="Unassembled WGS sequence"/>
</dbReference>
<accession>A0AAD7T3K0</accession>
<feature type="compositionally biased region" description="Low complexity" evidence="1">
    <location>
        <begin position="26"/>
        <end position="47"/>
    </location>
</feature>
<evidence type="ECO:0000313" key="2">
    <source>
        <dbReference type="EMBL" id="KAJ8413765.1"/>
    </source>
</evidence>
<protein>
    <submittedName>
        <fullName evidence="2">Uncharacterized protein</fullName>
    </submittedName>
</protein>
<evidence type="ECO:0000313" key="3">
    <source>
        <dbReference type="Proteomes" id="UP001221898"/>
    </source>
</evidence>
<keyword evidence="3" id="KW-1185">Reference proteome</keyword>
<organism evidence="2 3">
    <name type="scientific">Aldrovandia affinis</name>
    <dbReference type="NCBI Taxonomy" id="143900"/>
    <lineage>
        <taxon>Eukaryota</taxon>
        <taxon>Metazoa</taxon>
        <taxon>Chordata</taxon>
        <taxon>Craniata</taxon>
        <taxon>Vertebrata</taxon>
        <taxon>Euteleostomi</taxon>
        <taxon>Actinopterygii</taxon>
        <taxon>Neopterygii</taxon>
        <taxon>Teleostei</taxon>
        <taxon>Notacanthiformes</taxon>
        <taxon>Halosauridae</taxon>
        <taxon>Aldrovandia</taxon>
    </lineage>
</organism>
<dbReference type="EMBL" id="JAINUG010000014">
    <property type="protein sequence ID" value="KAJ8413765.1"/>
    <property type="molecule type" value="Genomic_DNA"/>
</dbReference>
<evidence type="ECO:0000256" key="1">
    <source>
        <dbReference type="SAM" id="MobiDB-lite"/>
    </source>
</evidence>
<dbReference type="AlphaFoldDB" id="A0AAD7T3K0"/>
<feature type="region of interest" description="Disordered" evidence="1">
    <location>
        <begin position="26"/>
        <end position="55"/>
    </location>
</feature>
<proteinExistence type="predicted"/>
<reference evidence="2" key="1">
    <citation type="journal article" date="2023" name="Science">
        <title>Genome structures resolve the early diversification of teleost fishes.</title>
        <authorList>
            <person name="Parey E."/>
            <person name="Louis A."/>
            <person name="Montfort J."/>
            <person name="Bouchez O."/>
            <person name="Roques C."/>
            <person name="Iampietro C."/>
            <person name="Lluch J."/>
            <person name="Castinel A."/>
            <person name="Donnadieu C."/>
            <person name="Desvignes T."/>
            <person name="Floi Bucao C."/>
            <person name="Jouanno E."/>
            <person name="Wen M."/>
            <person name="Mejri S."/>
            <person name="Dirks R."/>
            <person name="Jansen H."/>
            <person name="Henkel C."/>
            <person name="Chen W.J."/>
            <person name="Zahm M."/>
            <person name="Cabau C."/>
            <person name="Klopp C."/>
            <person name="Thompson A.W."/>
            <person name="Robinson-Rechavi M."/>
            <person name="Braasch I."/>
            <person name="Lecointre G."/>
            <person name="Bobe J."/>
            <person name="Postlethwait J.H."/>
            <person name="Berthelot C."/>
            <person name="Roest Crollius H."/>
            <person name="Guiguen Y."/>
        </authorList>
    </citation>
    <scope>NUCLEOTIDE SEQUENCE</scope>
    <source>
        <strain evidence="2">NC1722</strain>
    </source>
</reference>
<comment type="caution">
    <text evidence="2">The sequence shown here is derived from an EMBL/GenBank/DDBJ whole genome shotgun (WGS) entry which is preliminary data.</text>
</comment>